<evidence type="ECO:0000259" key="2">
    <source>
        <dbReference type="PROSITE" id="PS51194"/>
    </source>
</evidence>
<proteinExistence type="predicted"/>
<name>A0A6G1E3H7_9ORYZ</name>
<feature type="non-terminal residue" evidence="3">
    <location>
        <position position="480"/>
    </location>
</feature>
<dbReference type="Proteomes" id="UP000479710">
    <property type="component" value="Unassembled WGS sequence"/>
</dbReference>
<dbReference type="SMART" id="SM00490">
    <property type="entry name" value="HELICc"/>
    <property type="match status" value="1"/>
</dbReference>
<dbReference type="AlphaFoldDB" id="A0A6G1E3H7"/>
<evidence type="ECO:0000313" key="4">
    <source>
        <dbReference type="Proteomes" id="UP000479710"/>
    </source>
</evidence>
<dbReference type="Gene3D" id="3.40.50.300">
    <property type="entry name" value="P-loop containing nucleotide triphosphate hydrolases"/>
    <property type="match status" value="1"/>
</dbReference>
<dbReference type="InterPro" id="IPR027417">
    <property type="entry name" value="P-loop_NTPase"/>
</dbReference>
<evidence type="ECO:0000256" key="1">
    <source>
        <dbReference type="ARBA" id="ARBA00022884"/>
    </source>
</evidence>
<reference evidence="3 4" key="1">
    <citation type="submission" date="2019-11" db="EMBL/GenBank/DDBJ databases">
        <title>Whole genome sequence of Oryza granulata.</title>
        <authorList>
            <person name="Li W."/>
        </authorList>
    </citation>
    <scope>NUCLEOTIDE SEQUENCE [LARGE SCALE GENOMIC DNA]</scope>
    <source>
        <strain evidence="4">cv. Menghai</strain>
        <tissue evidence="3">Leaf</tissue>
    </source>
</reference>
<sequence length="480" mass="52412">MAMPAAAAAGSGEDAAADEWITHPWSEVSERVAELDIADRRLDKYFVEMNGKRVPPPAEGSQVEQAWLGEAMARNMAAGEGADSTGAGRRHNPPFDRVARARALMLTAAAPIRKVNIFRVSLLVCTVTLLISGVGSAPTQDLEFNRTDFCPAGLQFKRPMPSFGLLLGSETPLYKQDKCIAPSLDKQVFTTIGSILAFIANLGPIYDDCAMLLAICGAGNGTMLYKLRLGDVQNLNSLGYMKIGSLVSFLSRCVEIFALLFFYCRGDGQTAAHQAEINEPLLSNKVVHGHHPQDSLNTVSSNAISAHLSADTSTEPTVDTMNYQDSFDGLHSQEHAQAPLMPPCPDSSHDAAEKPGEIYVDGEDKLTLHGQALYYIKLKEAEKNTELNNLLDGLKFNKVVIFVKSASRASEVNNLLCERNFPVISIHCGMTQEERLTQHKNFEEGHKRILVATDNVGWGIDVELVNIVINYDMPDSAELY</sequence>
<comment type="caution">
    <text evidence="3">The sequence shown here is derived from an EMBL/GenBank/DDBJ whole genome shotgun (WGS) entry which is preliminary data.</text>
</comment>
<keyword evidence="4" id="KW-1185">Reference proteome</keyword>
<keyword evidence="1" id="KW-0694">RNA-binding</keyword>
<protein>
    <recommendedName>
        <fullName evidence="2">Helicase C-terminal domain-containing protein</fullName>
    </recommendedName>
</protein>
<dbReference type="Pfam" id="PF00271">
    <property type="entry name" value="Helicase_C"/>
    <property type="match status" value="1"/>
</dbReference>
<organism evidence="3 4">
    <name type="scientific">Oryza meyeriana var. granulata</name>
    <dbReference type="NCBI Taxonomy" id="110450"/>
    <lineage>
        <taxon>Eukaryota</taxon>
        <taxon>Viridiplantae</taxon>
        <taxon>Streptophyta</taxon>
        <taxon>Embryophyta</taxon>
        <taxon>Tracheophyta</taxon>
        <taxon>Spermatophyta</taxon>
        <taxon>Magnoliopsida</taxon>
        <taxon>Liliopsida</taxon>
        <taxon>Poales</taxon>
        <taxon>Poaceae</taxon>
        <taxon>BOP clade</taxon>
        <taxon>Oryzoideae</taxon>
        <taxon>Oryzeae</taxon>
        <taxon>Oryzinae</taxon>
        <taxon>Oryza</taxon>
        <taxon>Oryza meyeriana</taxon>
    </lineage>
</organism>
<dbReference type="SUPFAM" id="SSF52540">
    <property type="entry name" value="P-loop containing nucleoside triphosphate hydrolases"/>
    <property type="match status" value="1"/>
</dbReference>
<dbReference type="CDD" id="cd18787">
    <property type="entry name" value="SF2_C_DEAD"/>
    <property type="match status" value="1"/>
</dbReference>
<feature type="domain" description="Helicase C-terminal" evidence="2">
    <location>
        <begin position="386"/>
        <end position="480"/>
    </location>
</feature>
<dbReference type="PANTHER" id="PTHR47958">
    <property type="entry name" value="ATP-DEPENDENT RNA HELICASE DBP3"/>
    <property type="match status" value="1"/>
</dbReference>
<dbReference type="EMBL" id="SPHZ02000005">
    <property type="protein sequence ID" value="KAF0919645.1"/>
    <property type="molecule type" value="Genomic_DNA"/>
</dbReference>
<accession>A0A6G1E3H7</accession>
<dbReference type="InterPro" id="IPR001650">
    <property type="entry name" value="Helicase_C-like"/>
</dbReference>
<dbReference type="PROSITE" id="PS51194">
    <property type="entry name" value="HELICASE_CTER"/>
    <property type="match status" value="1"/>
</dbReference>
<gene>
    <name evidence="3" type="ORF">E2562_030828</name>
</gene>
<evidence type="ECO:0000313" key="3">
    <source>
        <dbReference type="EMBL" id="KAF0919645.1"/>
    </source>
</evidence>
<dbReference type="GO" id="GO:0003723">
    <property type="term" value="F:RNA binding"/>
    <property type="evidence" value="ECO:0007669"/>
    <property type="project" value="UniProtKB-KW"/>
</dbReference>